<keyword evidence="12 19" id="KW-0547">Nucleotide-binding</keyword>
<keyword evidence="13 20" id="KW-0418">Kinase</keyword>
<evidence type="ECO:0000256" key="6">
    <source>
        <dbReference type="ARBA" id="ARBA00005159"/>
    </source>
</evidence>
<sequence length="194" mass="20046">MNAPLVFFVGGTRSGKSGLAQRWAEAQAPRRLFLATCRVEDNDAEMAARVARHQAGRGAGWFCVEEPLDPLTVLKGFLAGTSGQDSDAAGVALLDCVSLWIANLLAAGLTPEVIRTRVAALAAGLADEPGGRARPVALVSAETGLGIVPPTPLGRVYRDVLGLANQTLAGVCTHVIFVSCGLPLALKGPLPEGL</sequence>
<evidence type="ECO:0000256" key="5">
    <source>
        <dbReference type="ARBA" id="ARBA00004692"/>
    </source>
</evidence>
<keyword evidence="11 20" id="KW-0808">Transferase</keyword>
<proteinExistence type="inferred from homology"/>
<dbReference type="GO" id="GO:0043752">
    <property type="term" value="F:adenosylcobinamide kinase activity"/>
    <property type="evidence" value="ECO:0007669"/>
    <property type="project" value="UniProtKB-EC"/>
</dbReference>
<dbReference type="Proteomes" id="UP000477488">
    <property type="component" value="Unassembled WGS sequence"/>
</dbReference>
<evidence type="ECO:0000256" key="1">
    <source>
        <dbReference type="ARBA" id="ARBA00000312"/>
    </source>
</evidence>
<dbReference type="EC" id="2.7.7.62" evidence="9"/>
<evidence type="ECO:0000256" key="19">
    <source>
        <dbReference type="PIRSR" id="PIRSR006135-2"/>
    </source>
</evidence>
<evidence type="ECO:0000256" key="11">
    <source>
        <dbReference type="ARBA" id="ARBA00022679"/>
    </source>
</evidence>
<protein>
    <recommendedName>
        <fullName evidence="16">Adenosylcobinamide kinase</fullName>
        <ecNumber evidence="8">2.7.1.156</ecNumber>
        <ecNumber evidence="9">2.7.7.62</ecNumber>
    </recommendedName>
    <alternativeName>
        <fullName evidence="17">Adenosylcobinamide-phosphate guanylyltransferase</fullName>
    </alternativeName>
</protein>
<evidence type="ECO:0000256" key="15">
    <source>
        <dbReference type="ARBA" id="ARBA00023134"/>
    </source>
</evidence>
<feature type="binding site" evidence="19">
    <location>
        <position position="65"/>
    </location>
    <ligand>
        <name>GTP</name>
        <dbReference type="ChEBI" id="CHEBI:37565"/>
    </ligand>
</feature>
<dbReference type="PANTHER" id="PTHR34848:SF1">
    <property type="entry name" value="BIFUNCTIONAL ADENOSYLCOBALAMIN BIOSYNTHESIS PROTEIN COBU"/>
    <property type="match status" value="1"/>
</dbReference>
<comment type="function">
    <text evidence="4">Catalyzes ATP-dependent phosphorylation of adenosylcobinamide and addition of GMP to adenosylcobinamide phosphate.</text>
</comment>
<feature type="binding site" evidence="19">
    <location>
        <begin position="10"/>
        <end position="17"/>
    </location>
    <ligand>
        <name>GTP</name>
        <dbReference type="ChEBI" id="CHEBI:37565"/>
    </ligand>
</feature>
<evidence type="ECO:0000313" key="20">
    <source>
        <dbReference type="EMBL" id="MSS28737.1"/>
    </source>
</evidence>
<evidence type="ECO:0000256" key="7">
    <source>
        <dbReference type="ARBA" id="ARBA00007490"/>
    </source>
</evidence>
<keyword evidence="14" id="KW-0067">ATP-binding</keyword>
<name>A0A6L5XNF4_9BACT</name>
<evidence type="ECO:0000256" key="17">
    <source>
        <dbReference type="ARBA" id="ARBA00030571"/>
    </source>
</evidence>
<comment type="catalytic activity">
    <reaction evidence="1">
        <text>adenosylcob(III)inamide + ATP = adenosylcob(III)inamide phosphate + ADP + H(+)</text>
        <dbReference type="Rhea" id="RHEA:15769"/>
        <dbReference type="ChEBI" id="CHEBI:2480"/>
        <dbReference type="ChEBI" id="CHEBI:15378"/>
        <dbReference type="ChEBI" id="CHEBI:30616"/>
        <dbReference type="ChEBI" id="CHEBI:58502"/>
        <dbReference type="ChEBI" id="CHEBI:456216"/>
        <dbReference type="EC" id="2.7.1.156"/>
    </reaction>
</comment>
<evidence type="ECO:0000256" key="3">
    <source>
        <dbReference type="ARBA" id="ARBA00001522"/>
    </source>
</evidence>
<dbReference type="GO" id="GO:0009236">
    <property type="term" value="P:cobalamin biosynthetic process"/>
    <property type="evidence" value="ECO:0007669"/>
    <property type="project" value="UniProtKB-UniPathway"/>
</dbReference>
<organism evidence="20 21">
    <name type="scientific">Desulfovibrio porci</name>
    <dbReference type="NCBI Taxonomy" id="2605782"/>
    <lineage>
        <taxon>Bacteria</taxon>
        <taxon>Pseudomonadati</taxon>
        <taxon>Thermodesulfobacteriota</taxon>
        <taxon>Desulfovibrionia</taxon>
        <taxon>Desulfovibrionales</taxon>
        <taxon>Desulfovibrionaceae</taxon>
        <taxon>Desulfovibrio</taxon>
    </lineage>
</organism>
<keyword evidence="20" id="KW-0548">Nucleotidyltransferase</keyword>
<evidence type="ECO:0000256" key="18">
    <source>
        <dbReference type="PIRSR" id="PIRSR006135-1"/>
    </source>
</evidence>
<evidence type="ECO:0000256" key="8">
    <source>
        <dbReference type="ARBA" id="ARBA00012016"/>
    </source>
</evidence>
<evidence type="ECO:0000313" key="21">
    <source>
        <dbReference type="Proteomes" id="UP000477488"/>
    </source>
</evidence>
<dbReference type="InterPro" id="IPR027417">
    <property type="entry name" value="P-loop_NTPase"/>
</dbReference>
<evidence type="ECO:0000256" key="13">
    <source>
        <dbReference type="ARBA" id="ARBA00022777"/>
    </source>
</evidence>
<dbReference type="GO" id="GO:0005524">
    <property type="term" value="F:ATP binding"/>
    <property type="evidence" value="ECO:0007669"/>
    <property type="project" value="UniProtKB-KW"/>
</dbReference>
<dbReference type="GO" id="GO:0008820">
    <property type="term" value="F:cobinamide phosphate guanylyltransferase activity"/>
    <property type="evidence" value="ECO:0007669"/>
    <property type="project" value="UniProtKB-EC"/>
</dbReference>
<accession>A0A6L5XNF4</accession>
<evidence type="ECO:0000256" key="16">
    <source>
        <dbReference type="ARBA" id="ARBA00029570"/>
    </source>
</evidence>
<dbReference type="Pfam" id="PF02283">
    <property type="entry name" value="CobU"/>
    <property type="match status" value="1"/>
</dbReference>
<reference evidence="20 21" key="1">
    <citation type="submission" date="2019-09" db="EMBL/GenBank/DDBJ databases">
        <title>In-depth cultivation of the pig gut microbiome towards novel bacterial diversity and tailored functional studies.</title>
        <authorList>
            <person name="Wylensek D."/>
            <person name="Hitch T.C.A."/>
            <person name="Clavel T."/>
        </authorList>
    </citation>
    <scope>NUCLEOTIDE SEQUENCE [LARGE SCALE GENOMIC DNA]</scope>
    <source>
        <strain evidence="20 21">PG-178-WT-4</strain>
    </source>
</reference>
<evidence type="ECO:0000256" key="2">
    <source>
        <dbReference type="ARBA" id="ARBA00000711"/>
    </source>
</evidence>
<evidence type="ECO:0000256" key="10">
    <source>
        <dbReference type="ARBA" id="ARBA00022573"/>
    </source>
</evidence>
<keyword evidence="10" id="KW-0169">Cobalamin biosynthesis</keyword>
<comment type="pathway">
    <text evidence="6">Cofactor biosynthesis; adenosylcobalamin biosynthesis; adenosylcobalamin from cob(II)yrinate a,c-diamide: step 5/7.</text>
</comment>
<keyword evidence="21" id="KW-1185">Reference proteome</keyword>
<dbReference type="EMBL" id="VUMH01000013">
    <property type="protein sequence ID" value="MSS28737.1"/>
    <property type="molecule type" value="Genomic_DNA"/>
</dbReference>
<evidence type="ECO:0000256" key="12">
    <source>
        <dbReference type="ARBA" id="ARBA00022741"/>
    </source>
</evidence>
<dbReference type="RefSeq" id="WP_288229315.1">
    <property type="nucleotide sequence ID" value="NZ_VUMH01000013.1"/>
</dbReference>
<dbReference type="GO" id="GO:0005525">
    <property type="term" value="F:GTP binding"/>
    <property type="evidence" value="ECO:0007669"/>
    <property type="project" value="UniProtKB-KW"/>
</dbReference>
<dbReference type="PIRSF" id="PIRSF006135">
    <property type="entry name" value="CobU"/>
    <property type="match status" value="1"/>
</dbReference>
<dbReference type="CDD" id="cd00544">
    <property type="entry name" value="CobU"/>
    <property type="match status" value="1"/>
</dbReference>
<evidence type="ECO:0000256" key="14">
    <source>
        <dbReference type="ARBA" id="ARBA00022840"/>
    </source>
</evidence>
<comment type="catalytic activity">
    <reaction evidence="2">
        <text>adenosylcob(III)inamide phosphate + GTP + H(+) = adenosylcob(III)inamide-GDP + diphosphate</text>
        <dbReference type="Rhea" id="RHEA:22712"/>
        <dbReference type="ChEBI" id="CHEBI:15378"/>
        <dbReference type="ChEBI" id="CHEBI:33019"/>
        <dbReference type="ChEBI" id="CHEBI:37565"/>
        <dbReference type="ChEBI" id="CHEBI:58502"/>
        <dbReference type="ChEBI" id="CHEBI:60487"/>
        <dbReference type="EC" id="2.7.7.62"/>
    </reaction>
</comment>
<dbReference type="EC" id="2.7.1.156" evidence="8"/>
<dbReference type="Gene3D" id="3.40.50.300">
    <property type="entry name" value="P-loop containing nucleotide triphosphate hydrolases"/>
    <property type="match status" value="1"/>
</dbReference>
<dbReference type="InterPro" id="IPR003203">
    <property type="entry name" value="CobU/CobP"/>
</dbReference>
<comment type="caution">
    <text evidence="20">The sequence shown here is derived from an EMBL/GenBank/DDBJ whole genome shotgun (WGS) entry which is preliminary data.</text>
</comment>
<keyword evidence="15 19" id="KW-0342">GTP-binding</keyword>
<feature type="binding site" evidence="19">
    <location>
        <position position="95"/>
    </location>
    <ligand>
        <name>GTP</name>
        <dbReference type="ChEBI" id="CHEBI:37565"/>
    </ligand>
</feature>
<comment type="similarity">
    <text evidence="7">Belongs to the CobU/CobP family.</text>
</comment>
<dbReference type="UniPathway" id="UPA00148">
    <property type="reaction ID" value="UER00236"/>
</dbReference>
<dbReference type="SUPFAM" id="SSF52540">
    <property type="entry name" value="P-loop containing nucleoside triphosphate hydrolases"/>
    <property type="match status" value="1"/>
</dbReference>
<gene>
    <name evidence="20" type="ORF">FYJ44_11995</name>
</gene>
<dbReference type="AlphaFoldDB" id="A0A6L5XNF4"/>
<feature type="active site" description="GMP-histidine intermediate" evidence="18">
    <location>
        <position position="53"/>
    </location>
</feature>
<evidence type="ECO:0000256" key="4">
    <source>
        <dbReference type="ARBA" id="ARBA00003889"/>
    </source>
</evidence>
<comment type="pathway">
    <text evidence="5">Cofactor biosynthesis; adenosylcobalamin biosynthesis; adenosylcobalamin from cob(II)yrinate a,c-diamide: step 6/7.</text>
</comment>
<comment type="catalytic activity">
    <reaction evidence="3">
        <text>adenosylcob(III)inamide + GTP = adenosylcob(III)inamide phosphate + GDP + H(+)</text>
        <dbReference type="Rhea" id="RHEA:15765"/>
        <dbReference type="ChEBI" id="CHEBI:2480"/>
        <dbReference type="ChEBI" id="CHEBI:15378"/>
        <dbReference type="ChEBI" id="CHEBI:37565"/>
        <dbReference type="ChEBI" id="CHEBI:58189"/>
        <dbReference type="ChEBI" id="CHEBI:58502"/>
        <dbReference type="EC" id="2.7.1.156"/>
    </reaction>
</comment>
<dbReference type="PANTHER" id="PTHR34848">
    <property type="match status" value="1"/>
</dbReference>
<evidence type="ECO:0000256" key="9">
    <source>
        <dbReference type="ARBA" id="ARBA00012523"/>
    </source>
</evidence>